<dbReference type="Proteomes" id="UP000316079">
    <property type="component" value="Unassembled WGS sequence"/>
</dbReference>
<protein>
    <submittedName>
        <fullName evidence="1">Uncharacterized protein</fullName>
    </submittedName>
</protein>
<reference evidence="1 2" key="1">
    <citation type="journal article" date="2019" name="Sci. Data">
        <title>Hybrid genome assembly and annotation of Danionella translucida.</title>
        <authorList>
            <person name="Kadobianskyi M."/>
            <person name="Schulze L."/>
            <person name="Schuelke M."/>
            <person name="Judkewitz B."/>
        </authorList>
    </citation>
    <scope>NUCLEOTIDE SEQUENCE [LARGE SCALE GENOMIC DNA]</scope>
    <source>
        <strain evidence="1 2">Bolton</strain>
    </source>
</reference>
<organism evidence="1 2">
    <name type="scientific">Danionella cerebrum</name>
    <dbReference type="NCBI Taxonomy" id="2873325"/>
    <lineage>
        <taxon>Eukaryota</taxon>
        <taxon>Metazoa</taxon>
        <taxon>Chordata</taxon>
        <taxon>Craniata</taxon>
        <taxon>Vertebrata</taxon>
        <taxon>Euteleostomi</taxon>
        <taxon>Actinopterygii</taxon>
        <taxon>Neopterygii</taxon>
        <taxon>Teleostei</taxon>
        <taxon>Ostariophysi</taxon>
        <taxon>Cypriniformes</taxon>
        <taxon>Danionidae</taxon>
        <taxon>Danioninae</taxon>
        <taxon>Danionella</taxon>
    </lineage>
</organism>
<proteinExistence type="predicted"/>
<accession>A0A553PE64</accession>
<keyword evidence="2" id="KW-1185">Reference proteome</keyword>
<name>A0A553PE64_9TELE</name>
<sequence length="116" mass="13027">MGCKEGCVEFEAISTIFSFVLDLNPKSRGEELVERALLRTPDRLNMEQSRRSRDRLQEAVRLKGMGKYRWGPQTLGLQPREDNASGGTCCSCGIQPESLLLHAFSAHFLKRCVILA</sequence>
<dbReference type="AlphaFoldDB" id="A0A553PE64"/>
<dbReference type="EMBL" id="SRMA01026708">
    <property type="protein sequence ID" value="TRY75975.1"/>
    <property type="molecule type" value="Genomic_DNA"/>
</dbReference>
<evidence type="ECO:0000313" key="1">
    <source>
        <dbReference type="EMBL" id="TRY75975.1"/>
    </source>
</evidence>
<gene>
    <name evidence="1" type="ORF">DNTS_010883</name>
</gene>
<evidence type="ECO:0000313" key="2">
    <source>
        <dbReference type="Proteomes" id="UP000316079"/>
    </source>
</evidence>
<comment type="caution">
    <text evidence="1">The sequence shown here is derived from an EMBL/GenBank/DDBJ whole genome shotgun (WGS) entry which is preliminary data.</text>
</comment>